<accession>A0A423EUI7</accession>
<comment type="caution">
    <text evidence="1">The sequence shown here is derived from an EMBL/GenBank/DDBJ whole genome shotgun (WGS) entry which is preliminary data.</text>
</comment>
<reference evidence="1 2" key="1">
    <citation type="submission" date="2016-10" db="EMBL/GenBank/DDBJ databases">
        <title>Comparative genome analysis of multiple Pseudomonas spp. focuses on biocontrol and plant growth promoting traits.</title>
        <authorList>
            <person name="Tao X.-Y."/>
            <person name="Taylor C.G."/>
        </authorList>
    </citation>
    <scope>NUCLEOTIDE SEQUENCE [LARGE SCALE GENOMIC DNA]</scope>
    <source>
        <strain evidence="1 2">29G9</strain>
    </source>
</reference>
<dbReference type="EMBL" id="MOAY01000058">
    <property type="protein sequence ID" value="ROM43334.1"/>
    <property type="molecule type" value="Genomic_DNA"/>
</dbReference>
<evidence type="ECO:0000313" key="2">
    <source>
        <dbReference type="Proteomes" id="UP000284656"/>
    </source>
</evidence>
<evidence type="ECO:0000313" key="1">
    <source>
        <dbReference type="EMBL" id="ROM43334.1"/>
    </source>
</evidence>
<proteinExistence type="predicted"/>
<organism evidence="1 2">
    <name type="scientific">Pseudomonas poae</name>
    <dbReference type="NCBI Taxonomy" id="200451"/>
    <lineage>
        <taxon>Bacteria</taxon>
        <taxon>Pseudomonadati</taxon>
        <taxon>Pseudomonadota</taxon>
        <taxon>Gammaproteobacteria</taxon>
        <taxon>Pseudomonadales</taxon>
        <taxon>Pseudomonadaceae</taxon>
        <taxon>Pseudomonas</taxon>
    </lineage>
</organism>
<gene>
    <name evidence="1" type="ORF">BK648_18240</name>
</gene>
<protein>
    <submittedName>
        <fullName evidence="1">Uncharacterized protein</fullName>
    </submittedName>
</protein>
<dbReference type="AlphaFoldDB" id="A0A423EUI7"/>
<sequence length="142" mass="15845">MSKSYFEVDEDALHAAKARMVSGDAQILVLRDNTARFFTTGETIGYLSWTAILGEWPERIQTDYGHDVPAGLHTFPVAGFRHITYTDPDGTLFYEATAGEILLEVERPFGTEFTHRGILLNVRLESGDKKVALNGTFRCTSN</sequence>
<name>A0A423EUI7_9PSED</name>
<dbReference type="Proteomes" id="UP000284656">
    <property type="component" value="Unassembled WGS sequence"/>
</dbReference>
<dbReference type="RefSeq" id="WP_123717280.1">
    <property type="nucleotide sequence ID" value="NZ_MOAY01000058.1"/>
</dbReference>